<dbReference type="Proteomes" id="UP000280099">
    <property type="component" value="Unassembled WGS sequence"/>
</dbReference>
<sequence length="79" mass="9372">MKNKKLYFYVFFIVFAGYSVCGILAFLLAKILYNLNHNIFLFDINFMDIFNYTELLAKMVVSMSVIYLLGVFIYIKMKK</sequence>
<proteinExistence type="predicted"/>
<keyword evidence="1" id="KW-0812">Transmembrane</keyword>
<reference evidence="2 3" key="1">
    <citation type="submission" date="2018-10" db="EMBL/GenBank/DDBJ databases">
        <title>Genomic Encyclopedia of Type Strains, Phase IV (KMG-IV): sequencing the most valuable type-strain genomes for metagenomic binning, comparative biology and taxonomic classification.</title>
        <authorList>
            <person name="Goeker M."/>
        </authorList>
    </citation>
    <scope>NUCLEOTIDE SEQUENCE [LARGE SCALE GENOMIC DNA]</scope>
    <source>
        <strain evidence="2 3">DSM 23800</strain>
    </source>
</reference>
<evidence type="ECO:0000313" key="3">
    <source>
        <dbReference type="Proteomes" id="UP000280099"/>
    </source>
</evidence>
<organism evidence="2 3">
    <name type="scientific">Otariodibacter oris</name>
    <dbReference type="NCBI Taxonomy" id="1032623"/>
    <lineage>
        <taxon>Bacteria</taxon>
        <taxon>Pseudomonadati</taxon>
        <taxon>Pseudomonadota</taxon>
        <taxon>Gammaproteobacteria</taxon>
        <taxon>Pasteurellales</taxon>
        <taxon>Pasteurellaceae</taxon>
        <taxon>Otariodibacter</taxon>
    </lineage>
</organism>
<keyword evidence="3" id="KW-1185">Reference proteome</keyword>
<dbReference type="AlphaFoldDB" id="A0A420XIB6"/>
<comment type="caution">
    <text evidence="2">The sequence shown here is derived from an EMBL/GenBank/DDBJ whole genome shotgun (WGS) entry which is preliminary data.</text>
</comment>
<keyword evidence="1" id="KW-1133">Transmembrane helix</keyword>
<protein>
    <submittedName>
        <fullName evidence="2">Uncharacterized protein</fullName>
    </submittedName>
</protein>
<keyword evidence="1" id="KW-0472">Membrane</keyword>
<dbReference type="RefSeq" id="WP_121121290.1">
    <property type="nucleotide sequence ID" value="NZ_CP016604.1"/>
</dbReference>
<feature type="transmembrane region" description="Helical" evidence="1">
    <location>
        <begin position="7"/>
        <end position="35"/>
    </location>
</feature>
<feature type="transmembrane region" description="Helical" evidence="1">
    <location>
        <begin position="55"/>
        <end position="75"/>
    </location>
</feature>
<evidence type="ECO:0000313" key="2">
    <source>
        <dbReference type="EMBL" id="RKR76986.1"/>
    </source>
</evidence>
<gene>
    <name evidence="2" type="ORF">DES31_0299</name>
</gene>
<evidence type="ECO:0000256" key="1">
    <source>
        <dbReference type="SAM" id="Phobius"/>
    </source>
</evidence>
<dbReference type="EMBL" id="RBJC01000004">
    <property type="protein sequence ID" value="RKR76986.1"/>
    <property type="molecule type" value="Genomic_DNA"/>
</dbReference>
<name>A0A420XIB6_9PAST</name>
<accession>A0A420XIB6</accession>